<dbReference type="KEGG" id="psoj:PHYSODRAFT_252519"/>
<reference evidence="2 3" key="1">
    <citation type="journal article" date="2006" name="Science">
        <title>Phytophthora genome sequences uncover evolutionary origins and mechanisms of pathogenesis.</title>
        <authorList>
            <person name="Tyler B.M."/>
            <person name="Tripathy S."/>
            <person name="Zhang X."/>
            <person name="Dehal P."/>
            <person name="Jiang R.H."/>
            <person name="Aerts A."/>
            <person name="Arredondo F.D."/>
            <person name="Baxter L."/>
            <person name="Bensasson D."/>
            <person name="Beynon J.L."/>
            <person name="Chapman J."/>
            <person name="Damasceno C.M."/>
            <person name="Dorrance A.E."/>
            <person name="Dou D."/>
            <person name="Dickerman A.W."/>
            <person name="Dubchak I.L."/>
            <person name="Garbelotto M."/>
            <person name="Gijzen M."/>
            <person name="Gordon S.G."/>
            <person name="Govers F."/>
            <person name="Grunwald N.J."/>
            <person name="Huang W."/>
            <person name="Ivors K.L."/>
            <person name="Jones R.W."/>
            <person name="Kamoun S."/>
            <person name="Krampis K."/>
            <person name="Lamour K.H."/>
            <person name="Lee M.K."/>
            <person name="McDonald W.H."/>
            <person name="Medina M."/>
            <person name="Meijer H.J."/>
            <person name="Nordberg E.K."/>
            <person name="Maclean D.J."/>
            <person name="Ospina-Giraldo M.D."/>
            <person name="Morris P.F."/>
            <person name="Phuntumart V."/>
            <person name="Putnam N.H."/>
            <person name="Rash S."/>
            <person name="Rose J.K."/>
            <person name="Sakihama Y."/>
            <person name="Salamov A.A."/>
            <person name="Savidor A."/>
            <person name="Scheuring C.F."/>
            <person name="Smith B.M."/>
            <person name="Sobral B.W."/>
            <person name="Terry A."/>
            <person name="Torto-Alalibo T.A."/>
            <person name="Win J."/>
            <person name="Xu Z."/>
            <person name="Zhang H."/>
            <person name="Grigoriev I.V."/>
            <person name="Rokhsar D.S."/>
            <person name="Boore J.L."/>
        </authorList>
    </citation>
    <scope>NUCLEOTIDE SEQUENCE [LARGE SCALE GENOMIC DNA]</scope>
    <source>
        <strain evidence="2 3">P6497</strain>
    </source>
</reference>
<dbReference type="GeneID" id="20638274"/>
<evidence type="ECO:0000256" key="1">
    <source>
        <dbReference type="SAM" id="MobiDB-lite"/>
    </source>
</evidence>
<feature type="region of interest" description="Disordered" evidence="1">
    <location>
        <begin position="15"/>
        <end position="59"/>
    </location>
</feature>
<organism evidence="2 3">
    <name type="scientific">Phytophthora sojae (strain P6497)</name>
    <name type="common">Soybean stem and root rot agent</name>
    <name type="synonym">Phytophthora megasperma f. sp. glycines</name>
    <dbReference type="NCBI Taxonomy" id="1094619"/>
    <lineage>
        <taxon>Eukaryota</taxon>
        <taxon>Sar</taxon>
        <taxon>Stramenopiles</taxon>
        <taxon>Oomycota</taxon>
        <taxon>Peronosporomycetes</taxon>
        <taxon>Peronosporales</taxon>
        <taxon>Peronosporaceae</taxon>
        <taxon>Phytophthora</taxon>
    </lineage>
</organism>
<name>G5ACU7_PHYSP</name>
<dbReference type="Proteomes" id="UP000002640">
    <property type="component" value="Unassembled WGS sequence"/>
</dbReference>
<evidence type="ECO:0000313" key="2">
    <source>
        <dbReference type="EMBL" id="EGZ07171.1"/>
    </source>
</evidence>
<proteinExistence type="predicted"/>
<sequence>MINVSLVPTVNAAAAAKNTTEKQQQQLKTEEVQSNKSPENNVEPKLTPAQTDLLTPTKRHPIDLESVDVEVTGMTKVFEEDSQKEKQEQLQKLPLDEDLAAATTRGSQLSASPSFESLWHPTVQFGIIVAVVLDFANCSFSNIGSPRASGGGRDNT</sequence>
<evidence type="ECO:0000313" key="3">
    <source>
        <dbReference type="Proteomes" id="UP000002640"/>
    </source>
</evidence>
<dbReference type="AlphaFoldDB" id="G5ACU7"/>
<protein>
    <submittedName>
        <fullName evidence="2">Uncharacterized protein</fullName>
    </submittedName>
</protein>
<dbReference type="EMBL" id="JH159163">
    <property type="protein sequence ID" value="EGZ07171.1"/>
    <property type="molecule type" value="Genomic_DNA"/>
</dbReference>
<dbReference type="InParanoid" id="G5ACU7"/>
<keyword evidence="3" id="KW-1185">Reference proteome</keyword>
<gene>
    <name evidence="2" type="ORF">PHYSODRAFT_252519</name>
</gene>
<dbReference type="RefSeq" id="XP_009537935.1">
    <property type="nucleotide sequence ID" value="XM_009539640.1"/>
</dbReference>
<accession>G5ACU7</accession>
<feature type="compositionally biased region" description="Low complexity" evidence="1">
    <location>
        <begin position="15"/>
        <end position="27"/>
    </location>
</feature>